<sequence length="833" mass="96049">MSKEVYGQEVTCIDFHFREPYLVAGYKRGTIVLWEFQKPSLLKAIPTGQQVAILCVKFLKRERLMIVSANALGDVSISEFTKAMFGYNVTNTQVYKNMYAFSINPLFPNELYPTKLDDLGLIAIADLNSVMVANLDADFTLLWDYKRSDASKYSLPYIDWGRGVLPDDSENSNLILAIAWDKVVQLIEIKEPFAKDEGYGFSGYYVSENEILALYWVSESFILLVNSQREVKIVYTGNFLPGKYPESTLTSVKGHSDKRNEELEKPYKMLDTLNPQVAKVGKEQSTMRNTYHQVTARSGRQVLCLIKPGIFETKLYIWNEFLEEQSNRNQWINALSVSIEVYSGALKGFAGIPERKDLREAALNGYMKDFLYNSLMQILDTDKSSTSPTSHDSRQKQIQVTIEYCIIISAFDLLFKTLFELFVENSLESLFFQALEPFVLAGKFASTIIPPSVFKQFVDYYVSQSKIKALEQALVMLNLENQDLNYISDICTTHHLFSALIYVKTIENKELLFVDPLIYMISEMKRRPKENYQSKIDMIFTKPKVFESTPAYVGYKIMWYIDLCFKGIKFPQREQATVQIDYKIWPRVIYGIINWLILEQSGEANLKEILRIDFVCVLNVLKGLFENEDTRNFLIDPEKFKSKESYGYHYSVVLEKLKANIEAIASQDQRVPLAFHSFLARVGSFEGINISPEWCLATTKLLSQTNQDINGEQIDTKKHEELILGLIKNTKGLKREIAEELISMLSPTPYVETVIYLRETIEDYTKCFDGFLNAKDTHTSMKIFSWLQRISEVLSENNEDYKQLKETIYERLERLVLITGLFFVAFTGYEQDC</sequence>
<dbReference type="GO" id="GO:0006623">
    <property type="term" value="P:protein targeting to vacuole"/>
    <property type="evidence" value="ECO:0007669"/>
    <property type="project" value="InterPro"/>
</dbReference>
<accession>A0A2P1JI20</accession>
<evidence type="ECO:0000256" key="1">
    <source>
        <dbReference type="ARBA" id="ARBA00009422"/>
    </source>
</evidence>
<dbReference type="InterPro" id="IPR036322">
    <property type="entry name" value="WD40_repeat_dom_sf"/>
</dbReference>
<evidence type="ECO:0000313" key="3">
    <source>
        <dbReference type="EMBL" id="AVN98117.1"/>
    </source>
</evidence>
<dbReference type="GO" id="GO:0005770">
    <property type="term" value="C:late endosome"/>
    <property type="evidence" value="ECO:0007669"/>
    <property type="project" value="TreeGrafter"/>
</dbReference>
<evidence type="ECO:0000259" key="2">
    <source>
        <dbReference type="Pfam" id="PF12816"/>
    </source>
</evidence>
<reference evidence="3" key="1">
    <citation type="journal article" date="2018" name="Curr. Biol.">
        <title>Remodeling the Specificity of an Endosomal CORVET Tether Underlies Formation of Regulated Secretory Vesicles in the Ciliate Tetrahymena thermophila.</title>
        <authorList>
            <person name="Sparvoli D."/>
            <person name="Richardson E."/>
            <person name="Osakada H."/>
            <person name="Lan X."/>
            <person name="Iwamoto M."/>
            <person name="Bowman G.R."/>
            <person name="Kontur C."/>
            <person name="Bourland W.A."/>
            <person name="Lynn D.H."/>
            <person name="Pritchard J.K."/>
            <person name="Haraguchi T."/>
            <person name="Dacks J.B."/>
            <person name="Turkewitz A.P."/>
        </authorList>
    </citation>
    <scope>NUCLEOTIDE SEQUENCE</scope>
</reference>
<dbReference type="InterPro" id="IPR045111">
    <property type="entry name" value="Vps41/Vps8"/>
</dbReference>
<dbReference type="PANTHER" id="PTHR12616:SF8">
    <property type="entry name" value="VACUOLAR PROTEIN SORTING-ASSOCIATED PROTEIN 8 HOMOLOG"/>
    <property type="match status" value="1"/>
</dbReference>
<organism evidence="3">
    <name type="scientific">Castula fusca</name>
    <dbReference type="NCBI Taxonomy" id="1454043"/>
    <lineage>
        <taxon>Eukaryota</taxon>
        <taxon>Sar</taxon>
        <taxon>Alveolata</taxon>
        <taxon>Ciliophora</taxon>
        <taxon>Intramacronucleata</taxon>
        <taxon>Armophorea</taxon>
        <taxon>Metopida</taxon>
        <taxon>Metopidae</taxon>
        <taxon>Castula</taxon>
    </lineage>
</organism>
<dbReference type="PANTHER" id="PTHR12616">
    <property type="entry name" value="VACUOLAR PROTEIN SORTING VPS41"/>
    <property type="match status" value="1"/>
</dbReference>
<dbReference type="Pfam" id="PF12816">
    <property type="entry name" value="TPR_Vps8"/>
    <property type="match status" value="1"/>
</dbReference>
<proteinExistence type="evidence at transcript level"/>
<dbReference type="InterPro" id="IPR015943">
    <property type="entry name" value="WD40/YVTN_repeat-like_dom_sf"/>
</dbReference>
<dbReference type="EMBL" id="MG896214">
    <property type="protein sequence ID" value="AVN98117.1"/>
    <property type="molecule type" value="mRNA"/>
</dbReference>
<feature type="domain" description="Vacuolar protein sorting-associated protein 8 central" evidence="2">
    <location>
        <begin position="430"/>
        <end position="580"/>
    </location>
</feature>
<dbReference type="GO" id="GO:0030897">
    <property type="term" value="C:HOPS complex"/>
    <property type="evidence" value="ECO:0007669"/>
    <property type="project" value="TreeGrafter"/>
</dbReference>
<comment type="similarity">
    <text evidence="1">Belongs to the VPS8 family.</text>
</comment>
<dbReference type="SUPFAM" id="SSF50978">
    <property type="entry name" value="WD40 repeat-like"/>
    <property type="match status" value="1"/>
</dbReference>
<dbReference type="AlphaFoldDB" id="A0A2P1JI20"/>
<dbReference type="GO" id="GO:0034058">
    <property type="term" value="P:endosomal vesicle fusion"/>
    <property type="evidence" value="ECO:0007669"/>
    <property type="project" value="TreeGrafter"/>
</dbReference>
<dbReference type="Gene3D" id="2.130.10.10">
    <property type="entry name" value="YVTN repeat-like/Quinoprotein amine dehydrogenase"/>
    <property type="match status" value="1"/>
</dbReference>
<name>A0A2P1JI20_9CILI</name>
<dbReference type="InterPro" id="IPR025941">
    <property type="entry name" value="Vps8_central_dom"/>
</dbReference>
<protein>
    <submittedName>
        <fullName evidence="3">Vps8</fullName>
    </submittedName>
</protein>
<dbReference type="Pfam" id="PF23410">
    <property type="entry name" value="Beta-prop_VPS8"/>
    <property type="match status" value="1"/>
</dbReference>